<protein>
    <submittedName>
        <fullName evidence="1">Uncharacterized protein</fullName>
    </submittedName>
</protein>
<dbReference type="EMBL" id="LRBV02000005">
    <property type="status" value="NOT_ANNOTATED_CDS"/>
    <property type="molecule type" value="Genomic_DNA"/>
</dbReference>
<dbReference type="EnsemblPlants" id="QL05p033847:mrna">
    <property type="protein sequence ID" value="QL05p033847:mrna"/>
    <property type="gene ID" value="QL05p033847"/>
</dbReference>
<proteinExistence type="predicted"/>
<dbReference type="AlphaFoldDB" id="A0A7N2LQ60"/>
<reference evidence="1 2" key="1">
    <citation type="journal article" date="2016" name="G3 (Bethesda)">
        <title>First Draft Assembly and Annotation of the Genome of a California Endemic Oak Quercus lobata Nee (Fagaceae).</title>
        <authorList>
            <person name="Sork V.L."/>
            <person name="Fitz-Gibbon S.T."/>
            <person name="Puiu D."/>
            <person name="Crepeau M."/>
            <person name="Gugger P.F."/>
            <person name="Sherman R."/>
            <person name="Stevens K."/>
            <person name="Langley C.H."/>
            <person name="Pellegrini M."/>
            <person name="Salzberg S.L."/>
        </authorList>
    </citation>
    <scope>NUCLEOTIDE SEQUENCE [LARGE SCALE GENOMIC DNA]</scope>
    <source>
        <strain evidence="1 2">cv. SW786</strain>
    </source>
</reference>
<dbReference type="InParanoid" id="A0A7N2LQ60"/>
<evidence type="ECO:0000313" key="1">
    <source>
        <dbReference type="EnsemblPlants" id="QL05p033847:mrna"/>
    </source>
</evidence>
<dbReference type="Proteomes" id="UP000594261">
    <property type="component" value="Chromosome 5"/>
</dbReference>
<dbReference type="Gramene" id="QL05p033847:mrna">
    <property type="protein sequence ID" value="QL05p033847:mrna"/>
    <property type="gene ID" value="QL05p033847"/>
</dbReference>
<sequence>MMVEVVVRRCTGGRVQQSNWELCKKQKAAEAVLYEAQKAAKAQKASAYANFYACQQFTESELYAKKKEAEMNYTLPM</sequence>
<name>A0A7N2LQ60_QUELO</name>
<keyword evidence="2" id="KW-1185">Reference proteome</keyword>
<accession>A0A7N2LQ60</accession>
<reference evidence="1" key="2">
    <citation type="submission" date="2021-01" db="UniProtKB">
        <authorList>
            <consortium name="EnsemblPlants"/>
        </authorList>
    </citation>
    <scope>IDENTIFICATION</scope>
</reference>
<evidence type="ECO:0000313" key="2">
    <source>
        <dbReference type="Proteomes" id="UP000594261"/>
    </source>
</evidence>
<organism evidence="1 2">
    <name type="scientific">Quercus lobata</name>
    <name type="common">Valley oak</name>
    <dbReference type="NCBI Taxonomy" id="97700"/>
    <lineage>
        <taxon>Eukaryota</taxon>
        <taxon>Viridiplantae</taxon>
        <taxon>Streptophyta</taxon>
        <taxon>Embryophyta</taxon>
        <taxon>Tracheophyta</taxon>
        <taxon>Spermatophyta</taxon>
        <taxon>Magnoliopsida</taxon>
        <taxon>eudicotyledons</taxon>
        <taxon>Gunneridae</taxon>
        <taxon>Pentapetalae</taxon>
        <taxon>rosids</taxon>
        <taxon>fabids</taxon>
        <taxon>Fagales</taxon>
        <taxon>Fagaceae</taxon>
        <taxon>Quercus</taxon>
    </lineage>
</organism>